<dbReference type="PANTHER" id="PTHR38432">
    <property type="entry name" value="TELA-LIKE PROTEIN SAOUHSC_01408"/>
    <property type="match status" value="1"/>
</dbReference>
<dbReference type="Pfam" id="PF05816">
    <property type="entry name" value="TelA"/>
    <property type="match status" value="1"/>
</dbReference>
<reference evidence="3 4" key="1">
    <citation type="submission" date="2021-03" db="EMBL/GenBank/DDBJ databases">
        <title>Genomic Encyclopedia of Type Strains, Phase IV (KMG-IV): sequencing the most valuable type-strain genomes for metagenomic binning, comparative biology and taxonomic classification.</title>
        <authorList>
            <person name="Goeker M."/>
        </authorList>
    </citation>
    <scope>NUCLEOTIDE SEQUENCE [LARGE SCALE GENOMIC DNA]</scope>
    <source>
        <strain evidence="3 4">DSM 27563</strain>
    </source>
</reference>
<keyword evidence="4" id="KW-1185">Reference proteome</keyword>
<dbReference type="Proteomes" id="UP001519306">
    <property type="component" value="Unassembled WGS sequence"/>
</dbReference>
<dbReference type="RefSeq" id="WP_210061788.1">
    <property type="nucleotide sequence ID" value="NZ_JAGGLJ010000017.1"/>
</dbReference>
<dbReference type="EMBL" id="JAGGLJ010000017">
    <property type="protein sequence ID" value="MBP2025990.1"/>
    <property type="molecule type" value="Genomic_DNA"/>
</dbReference>
<protein>
    <submittedName>
        <fullName evidence="3">Uncharacterized protein YaaN involved in tellurite resistance</fullName>
    </submittedName>
</protein>
<accession>A0ABS4KDZ2</accession>
<dbReference type="PIRSF" id="PIRSF026508">
    <property type="entry name" value="TelA"/>
    <property type="match status" value="1"/>
</dbReference>
<evidence type="ECO:0000313" key="4">
    <source>
        <dbReference type="Proteomes" id="UP001519306"/>
    </source>
</evidence>
<evidence type="ECO:0000313" key="3">
    <source>
        <dbReference type="EMBL" id="MBP2025990.1"/>
    </source>
</evidence>
<comment type="similarity">
    <text evidence="1 2">Belongs to the TelA family.</text>
</comment>
<dbReference type="PANTHER" id="PTHR38432:SF1">
    <property type="entry name" value="TELA-LIKE PROTEIN SAOUHSC_01408"/>
    <property type="match status" value="1"/>
</dbReference>
<organism evidence="3 4">
    <name type="scientific">Peptoniphilus stercorisuis</name>
    <dbReference type="NCBI Taxonomy" id="1436965"/>
    <lineage>
        <taxon>Bacteria</taxon>
        <taxon>Bacillati</taxon>
        <taxon>Bacillota</taxon>
        <taxon>Tissierellia</taxon>
        <taxon>Tissierellales</taxon>
        <taxon>Peptoniphilaceae</taxon>
        <taxon>Peptoniphilus</taxon>
    </lineage>
</organism>
<proteinExistence type="inferred from homology"/>
<evidence type="ECO:0000256" key="1">
    <source>
        <dbReference type="ARBA" id="ARBA00005541"/>
    </source>
</evidence>
<comment type="caution">
    <text evidence="3">The sequence shown here is derived from an EMBL/GenBank/DDBJ whole genome shotgun (WGS) entry which is preliminary data.</text>
</comment>
<sequence>MDREIKLTLGDEDHQDRNIQNIDEIKKDSIKNTEEINLTDEEKKQIDEFAKQIDLKNSNLILQYGAGAQKNIADFSEKTLESVKSKDLGEVGDLLSNVVNELKNFDIDENENGFKKFFKKSANKVTSMQTKYANIESNVDTIVRTLDNHQIQLLKDIAILDQMYDLNESYYKELSMYILAGRKKLEEANNKELPELIEKANRSNLPTDAQKIQDYQSSLNRFDKKLHDLDLTRTISLQMAPQIRMVQSSNTVMVEKIQSTIVNTIPLWKSQMVISLGASHSLQAAKTQKEVTDFTNELLRKNADALNMATVESAKASERSIVDIDTIKHTNEQLISALREVKQIQKDGIEQRKLASNELIKIEEELKSSLMDIARE</sequence>
<dbReference type="InterPro" id="IPR008863">
    <property type="entry name" value="Toxic_anion-R_TelA"/>
</dbReference>
<gene>
    <name evidence="3" type="ORF">J2Z71_001542</name>
</gene>
<name>A0ABS4KDZ2_9FIRM</name>
<evidence type="ECO:0000256" key="2">
    <source>
        <dbReference type="PIRNR" id="PIRNR026508"/>
    </source>
</evidence>